<feature type="region of interest" description="Disordered" evidence="7">
    <location>
        <begin position="1"/>
        <end position="150"/>
    </location>
</feature>
<keyword evidence="4" id="KW-0493">Microtubule</keyword>
<dbReference type="Pfam" id="PF06886">
    <property type="entry name" value="TPX2"/>
    <property type="match status" value="1"/>
</dbReference>
<keyword evidence="6" id="KW-0175">Coiled coil</keyword>
<feature type="coiled-coil region" evidence="6">
    <location>
        <begin position="230"/>
        <end position="272"/>
    </location>
</feature>
<feature type="compositionally biased region" description="Basic and acidic residues" evidence="7">
    <location>
        <begin position="37"/>
        <end position="50"/>
    </location>
</feature>
<comment type="subcellular location">
    <subcellularLocation>
        <location evidence="1">Cytoplasm</location>
        <location evidence="1">Cytoskeleton</location>
    </subcellularLocation>
</comment>
<evidence type="ECO:0000259" key="8">
    <source>
        <dbReference type="Pfam" id="PF06886"/>
    </source>
</evidence>
<comment type="caution">
    <text evidence="9">The sequence shown here is derived from an EMBL/GenBank/DDBJ whole genome shotgun (WGS) entry which is preliminary data.</text>
</comment>
<feature type="region of interest" description="Disordered" evidence="7">
    <location>
        <begin position="279"/>
        <end position="399"/>
    </location>
</feature>
<feature type="compositionally biased region" description="Polar residues" evidence="7">
    <location>
        <begin position="102"/>
        <end position="127"/>
    </location>
</feature>
<dbReference type="GO" id="GO:0008017">
    <property type="term" value="F:microtubule binding"/>
    <property type="evidence" value="ECO:0007669"/>
    <property type="project" value="InterPro"/>
</dbReference>
<proteinExistence type="inferred from homology"/>
<keyword evidence="5" id="KW-0206">Cytoskeleton</keyword>
<dbReference type="InterPro" id="IPR044806">
    <property type="entry name" value="WVD2/WDL1-4"/>
</dbReference>
<dbReference type="InterPro" id="IPR027329">
    <property type="entry name" value="TPX2_C"/>
</dbReference>
<name>A0AAV3R800_LITER</name>
<evidence type="ECO:0000256" key="1">
    <source>
        <dbReference type="ARBA" id="ARBA00004245"/>
    </source>
</evidence>
<evidence type="ECO:0000256" key="5">
    <source>
        <dbReference type="ARBA" id="ARBA00023212"/>
    </source>
</evidence>
<dbReference type="PANTHER" id="PTHR46372">
    <property type="entry name" value="PROTEIN WVD2-LIKE 3"/>
    <property type="match status" value="1"/>
</dbReference>
<evidence type="ECO:0000256" key="2">
    <source>
        <dbReference type="ARBA" id="ARBA00005885"/>
    </source>
</evidence>
<dbReference type="AlphaFoldDB" id="A0AAV3R800"/>
<evidence type="ECO:0000256" key="3">
    <source>
        <dbReference type="ARBA" id="ARBA00022490"/>
    </source>
</evidence>
<dbReference type="PANTHER" id="PTHR46372:SF6">
    <property type="entry name" value="PROTEIN WVD2-LIKE 1"/>
    <property type="match status" value="1"/>
</dbReference>
<keyword evidence="10" id="KW-1185">Reference proteome</keyword>
<dbReference type="EMBL" id="BAABME010007584">
    <property type="protein sequence ID" value="GAA0171230.1"/>
    <property type="molecule type" value="Genomic_DNA"/>
</dbReference>
<dbReference type="GO" id="GO:0005874">
    <property type="term" value="C:microtubule"/>
    <property type="evidence" value="ECO:0007669"/>
    <property type="project" value="UniProtKB-KW"/>
</dbReference>
<evidence type="ECO:0000313" key="9">
    <source>
        <dbReference type="EMBL" id="GAA0171230.1"/>
    </source>
</evidence>
<gene>
    <name evidence="9" type="ORF">LIER_25315</name>
</gene>
<protein>
    <recommendedName>
        <fullName evidence="8">TPX2 C-terminal domain-containing protein</fullName>
    </recommendedName>
</protein>
<evidence type="ECO:0000256" key="7">
    <source>
        <dbReference type="SAM" id="MobiDB-lite"/>
    </source>
</evidence>
<sequence>MGRDVTGLRSVKKPNAKPNVPTRDRVHVAPKISNGKSELEEKVVEDHEAKVAVNEESQEKQDVLTAKSTNTEADSPGGKPNAESFKPTEKKLSSPFKLSPETDANGSSQSSPNFLQASEVSTETHVPSTRIAGEVEITDAAVSKSKMNEMHTPVTARRSMMNEMHTPMTARRSQPHSLLMSGKHLLADSKKYHDEEDTFSIASSVATSVQTVRSKVTIPMEPTFKSSERLARRKEFYTKLEEKHKALEAEKLEYVSRSKEEEEAAIKQLRKAMTYKANPVPNFYREGPPPKVELKKLPVTRAKSPNFTRRKSCGDAIKPSPDEKKSTARPTRHSIGVLKSGIASPATPKTKDLSTTRNVKGPSKLKDSNGSSKTKARPKQVKETAITPQPESKKVSPDIPVLETITTHLSEQSPDPVVVEERNNAEAEVIKNVNMNSQTLVEA</sequence>
<evidence type="ECO:0000256" key="6">
    <source>
        <dbReference type="SAM" id="Coils"/>
    </source>
</evidence>
<dbReference type="GO" id="GO:0000226">
    <property type="term" value="P:microtubule cytoskeleton organization"/>
    <property type="evidence" value="ECO:0007669"/>
    <property type="project" value="InterPro"/>
</dbReference>
<dbReference type="Proteomes" id="UP001454036">
    <property type="component" value="Unassembled WGS sequence"/>
</dbReference>
<feature type="domain" description="TPX2 C-terminal" evidence="8">
    <location>
        <begin position="223"/>
        <end position="292"/>
    </location>
</feature>
<reference evidence="9 10" key="1">
    <citation type="submission" date="2024-01" db="EMBL/GenBank/DDBJ databases">
        <title>The complete chloroplast genome sequence of Lithospermum erythrorhizon: insights into the phylogenetic relationship among Boraginaceae species and the maternal lineages of purple gromwells.</title>
        <authorList>
            <person name="Okada T."/>
            <person name="Watanabe K."/>
        </authorList>
    </citation>
    <scope>NUCLEOTIDE SEQUENCE [LARGE SCALE GENOMIC DNA]</scope>
</reference>
<evidence type="ECO:0000256" key="4">
    <source>
        <dbReference type="ARBA" id="ARBA00022701"/>
    </source>
</evidence>
<comment type="similarity">
    <text evidence="2">Belongs to the TPX2 family.</text>
</comment>
<keyword evidence="3" id="KW-0963">Cytoplasm</keyword>
<accession>A0AAV3R800</accession>
<evidence type="ECO:0000313" key="10">
    <source>
        <dbReference type="Proteomes" id="UP001454036"/>
    </source>
</evidence>
<organism evidence="9 10">
    <name type="scientific">Lithospermum erythrorhizon</name>
    <name type="common">Purple gromwell</name>
    <name type="synonym">Lithospermum officinale var. erythrorhizon</name>
    <dbReference type="NCBI Taxonomy" id="34254"/>
    <lineage>
        <taxon>Eukaryota</taxon>
        <taxon>Viridiplantae</taxon>
        <taxon>Streptophyta</taxon>
        <taxon>Embryophyta</taxon>
        <taxon>Tracheophyta</taxon>
        <taxon>Spermatophyta</taxon>
        <taxon>Magnoliopsida</taxon>
        <taxon>eudicotyledons</taxon>
        <taxon>Gunneridae</taxon>
        <taxon>Pentapetalae</taxon>
        <taxon>asterids</taxon>
        <taxon>lamiids</taxon>
        <taxon>Boraginales</taxon>
        <taxon>Boraginaceae</taxon>
        <taxon>Boraginoideae</taxon>
        <taxon>Lithospermeae</taxon>
        <taxon>Lithospermum</taxon>
    </lineage>
</organism>